<organism evidence="13 14">
    <name type="scientific">Stackebrandtia endophytica</name>
    <dbReference type="NCBI Taxonomy" id="1496996"/>
    <lineage>
        <taxon>Bacteria</taxon>
        <taxon>Bacillati</taxon>
        <taxon>Actinomycetota</taxon>
        <taxon>Actinomycetes</taxon>
        <taxon>Glycomycetales</taxon>
        <taxon>Glycomycetaceae</taxon>
        <taxon>Stackebrandtia</taxon>
    </lineage>
</organism>
<dbReference type="PROSITE" id="PS51892">
    <property type="entry name" value="SUBTILASE"/>
    <property type="match status" value="1"/>
</dbReference>
<dbReference type="InterPro" id="IPR036852">
    <property type="entry name" value="Peptidase_S8/S53_dom_sf"/>
</dbReference>
<evidence type="ECO:0000256" key="5">
    <source>
        <dbReference type="ARBA" id="ARBA00022801"/>
    </source>
</evidence>
<evidence type="ECO:0000313" key="14">
    <source>
        <dbReference type="Proteomes" id="UP000317043"/>
    </source>
</evidence>
<dbReference type="InterPro" id="IPR000209">
    <property type="entry name" value="Peptidase_S8/S53_dom"/>
</dbReference>
<keyword evidence="2" id="KW-0964">Secreted</keyword>
<dbReference type="OrthoDB" id="9813435at2"/>
<gene>
    <name evidence="13" type="ORF">FB566_0917</name>
</gene>
<evidence type="ECO:0000259" key="11">
    <source>
        <dbReference type="Pfam" id="PF00082"/>
    </source>
</evidence>
<dbReference type="Pfam" id="PF02225">
    <property type="entry name" value="PA"/>
    <property type="match status" value="1"/>
</dbReference>
<evidence type="ECO:0000256" key="1">
    <source>
        <dbReference type="ARBA" id="ARBA00011073"/>
    </source>
</evidence>
<feature type="domain" description="Peptidase S8/S53" evidence="11">
    <location>
        <begin position="227"/>
        <end position="479"/>
    </location>
</feature>
<feature type="chain" id="PRO_5021888713" evidence="10">
    <location>
        <begin position="40"/>
        <end position="1260"/>
    </location>
</feature>
<dbReference type="InterPro" id="IPR022398">
    <property type="entry name" value="Peptidase_S8_His-AS"/>
</dbReference>
<keyword evidence="14" id="KW-1185">Reference proteome</keyword>
<keyword evidence="5 8" id="KW-0378">Hydrolase</keyword>
<evidence type="ECO:0000256" key="2">
    <source>
        <dbReference type="ARBA" id="ARBA00022525"/>
    </source>
</evidence>
<dbReference type="Proteomes" id="UP000317043">
    <property type="component" value="Unassembled WGS sequence"/>
</dbReference>
<dbReference type="RefSeq" id="WP_142035249.1">
    <property type="nucleotide sequence ID" value="NZ_JBHTGS010000001.1"/>
</dbReference>
<comment type="caution">
    <text evidence="13">The sequence shown here is derived from an EMBL/GenBank/DDBJ whole genome shotgun (WGS) entry which is preliminary data.</text>
</comment>
<reference evidence="13 14" key="1">
    <citation type="submission" date="2019-06" db="EMBL/GenBank/DDBJ databases">
        <title>Sequencing the genomes of 1000 actinobacteria strains.</title>
        <authorList>
            <person name="Klenk H.-P."/>
        </authorList>
    </citation>
    <scope>NUCLEOTIDE SEQUENCE [LARGE SCALE GENOMIC DNA]</scope>
    <source>
        <strain evidence="13 14">DSM 45928</strain>
    </source>
</reference>
<dbReference type="SUPFAM" id="SSF52025">
    <property type="entry name" value="PA domain"/>
    <property type="match status" value="1"/>
</dbReference>
<evidence type="ECO:0000256" key="8">
    <source>
        <dbReference type="PROSITE-ProRule" id="PRU01240"/>
    </source>
</evidence>
<evidence type="ECO:0000313" key="13">
    <source>
        <dbReference type="EMBL" id="TQL75414.1"/>
    </source>
</evidence>
<evidence type="ECO:0000256" key="10">
    <source>
        <dbReference type="SAM" id="SignalP"/>
    </source>
</evidence>
<feature type="signal peptide" evidence="10">
    <location>
        <begin position="1"/>
        <end position="39"/>
    </location>
</feature>
<feature type="active site" description="Charge relay system" evidence="7 8">
    <location>
        <position position="268"/>
    </location>
</feature>
<feature type="active site" description="Charge relay system" evidence="7 8">
    <location>
        <position position="445"/>
    </location>
</feature>
<evidence type="ECO:0000256" key="3">
    <source>
        <dbReference type="ARBA" id="ARBA00022670"/>
    </source>
</evidence>
<evidence type="ECO:0000259" key="12">
    <source>
        <dbReference type="Pfam" id="PF02225"/>
    </source>
</evidence>
<dbReference type="PROSITE" id="PS00137">
    <property type="entry name" value="SUBTILASE_HIS"/>
    <property type="match status" value="1"/>
</dbReference>
<dbReference type="InterPro" id="IPR015500">
    <property type="entry name" value="Peptidase_S8_subtilisin-rel"/>
</dbReference>
<dbReference type="Gene3D" id="3.50.30.30">
    <property type="match status" value="1"/>
</dbReference>
<dbReference type="InterPro" id="IPR003137">
    <property type="entry name" value="PA_domain"/>
</dbReference>
<evidence type="ECO:0000256" key="4">
    <source>
        <dbReference type="ARBA" id="ARBA00022729"/>
    </source>
</evidence>
<keyword evidence="4 10" id="KW-0732">Signal</keyword>
<protein>
    <submittedName>
        <fullName evidence="13">PA domain-containing protein</fullName>
    </submittedName>
</protein>
<dbReference type="GO" id="GO:0004252">
    <property type="term" value="F:serine-type endopeptidase activity"/>
    <property type="evidence" value="ECO:0007669"/>
    <property type="project" value="UniProtKB-UniRule"/>
</dbReference>
<keyword evidence="3 8" id="KW-0645">Protease</keyword>
<dbReference type="EMBL" id="VFOW01000001">
    <property type="protein sequence ID" value="TQL75414.1"/>
    <property type="molecule type" value="Genomic_DNA"/>
</dbReference>
<name>A0A543AS54_9ACTN</name>
<dbReference type="InterPro" id="IPR023828">
    <property type="entry name" value="Peptidase_S8_Ser-AS"/>
</dbReference>
<dbReference type="GO" id="GO:0006508">
    <property type="term" value="P:proteolysis"/>
    <property type="evidence" value="ECO:0007669"/>
    <property type="project" value="UniProtKB-KW"/>
</dbReference>
<feature type="domain" description="PA" evidence="12">
    <location>
        <begin position="811"/>
        <end position="891"/>
    </location>
</feature>
<dbReference type="PROSITE" id="PS00138">
    <property type="entry name" value="SUBTILASE_SER"/>
    <property type="match status" value="1"/>
</dbReference>
<dbReference type="PRINTS" id="PR00723">
    <property type="entry name" value="SUBTILISIN"/>
</dbReference>
<dbReference type="Pfam" id="PF00082">
    <property type="entry name" value="Peptidase_S8"/>
    <property type="match status" value="1"/>
</dbReference>
<dbReference type="PROSITE" id="PS00136">
    <property type="entry name" value="SUBTILASE_ASP"/>
    <property type="match status" value="1"/>
</dbReference>
<evidence type="ECO:0000256" key="9">
    <source>
        <dbReference type="RuleBase" id="RU003355"/>
    </source>
</evidence>
<comment type="similarity">
    <text evidence="1 8 9">Belongs to the peptidase S8 family.</text>
</comment>
<dbReference type="PANTHER" id="PTHR43399">
    <property type="entry name" value="SUBTILISIN-RELATED"/>
    <property type="match status" value="1"/>
</dbReference>
<dbReference type="InterPro" id="IPR023827">
    <property type="entry name" value="Peptidase_S8_Asp-AS"/>
</dbReference>
<evidence type="ECO:0000256" key="6">
    <source>
        <dbReference type="ARBA" id="ARBA00022825"/>
    </source>
</evidence>
<dbReference type="Gene3D" id="3.40.50.200">
    <property type="entry name" value="Peptidase S8/S53 domain"/>
    <property type="match status" value="1"/>
</dbReference>
<dbReference type="AlphaFoldDB" id="A0A543AS54"/>
<proteinExistence type="inferred from homology"/>
<evidence type="ECO:0000256" key="7">
    <source>
        <dbReference type="PIRSR" id="PIRSR615500-1"/>
    </source>
</evidence>
<dbReference type="InterPro" id="IPR051048">
    <property type="entry name" value="Peptidase_S8/S53_subtilisin"/>
</dbReference>
<sequence length="1260" mass="132357">MSSTPAHPGGRRRRGGLLPLLAVPLLTASLIAVSSPANADEVPTIAELPAVGPGQQIVTLITGDRVLLEPGQDGRQVAVVEPGDRASGLEPSFEVVEDGDDLYVVPADAAALIPDRLDPELFNVTKLVEYQYLDGVPVIVTDAPSFSVAATRDGLAQLDSLSSIDGYAATIEADGGWWPQMTATTDFVTTSSRSSEKVWLDELLDITLDESVPMIGAPEAWEEGYDGTGTTVAVLDTGIDEDHPDLVGQIVDTKNFTTEPDTTDGHGHGTHVAGTIAGTGAGSDGAYTGVAPGADLLIGKICTSSGTCPNSGTIAAMEWAAPIADVISMSIGSSAGDDGTAPTAVAVNNLTAQHDALFVIAAGNSGRQGPGTVGSPGSADAALTVGAVNKSGVLADFSSYGPRLGDFAIKPDVTAPGVSIVAPRGAGTSMGTPVDDLYTSANGTSMATPHVAGAAAIALQASPDLTAPQLKSSLVNTAVPAPDVSVYQQGGGLVNIPAAIHGGGLVAPAPMNLGFFGYPQTDLEPVEREVTYTNRTDQPIEVDLTLELTDEAGTAIPDSAVSVEPSGLTVPAGDTATATVTLDPQGLALGGYGGFLTASHADGAERSPVGFHLEKEMYEIVINGIARDGRPAFGNSSVYIADAYDTAKLALQVRFDNGVARLRVPPGAYYVGGTINTYDGNNATPQDRVMVGEPTVEVTGDVELTFDARLAEEITVDTPDHPDSSPHYNQSRQMLRFIAEDNGTYGATYIGPWTQTFALESGSVEVGSFEFVTNPRLTAPHLALSVTAPTESDLYARQLSGPPPLNEELNLPLVYVGDGTEADYEGLDVTGAAVLTSRTGPTLPQKEAVARANGAAALLVMNNADGWFTGSVGSEAELPSMSVSGEDGEALREQLADGEVTVRVAGTTDSPYLYDLVLPEPDAFPSGGDYVANTADLAVVDNSFHGVPGHVMGEYRAMWRPGQIYGAAQYTQTPAATARVEYVSPGDSLYRQTLTAAWTTVGTLMERDTTYQVGDEVDRSWFRSPMRSGILDRYGARNPGDPVTRTGNAIKFVLPEWFDNGSPAAYGVYHASVDTVAFRAYQDGELFGEAPRPRITATVGPAEAEYRFEVDLARNADWWPTSTEVHTAWTFTSDRPQTDETETLPLLQATYDTDLDLTNTAPHPRDRNGPATFDVSVSHQSGVEGIDIAGAKVWISYDDGVTWQKRPVKDLGDGDFRAILDSPDPEDTETGFASVRVEAWDADGNRIEQEVIRAWQLAER</sequence>
<dbReference type="SUPFAM" id="SSF52743">
    <property type="entry name" value="Subtilisin-like"/>
    <property type="match status" value="1"/>
</dbReference>
<dbReference type="PANTHER" id="PTHR43399:SF4">
    <property type="entry name" value="CELL WALL-ASSOCIATED PROTEASE"/>
    <property type="match status" value="1"/>
</dbReference>
<dbReference type="InterPro" id="IPR046450">
    <property type="entry name" value="PA_dom_sf"/>
</dbReference>
<keyword evidence="6 8" id="KW-0720">Serine protease</keyword>
<accession>A0A543AS54</accession>
<dbReference type="InParanoid" id="A0A543AS54"/>
<feature type="active site" description="Charge relay system" evidence="7 8">
    <location>
        <position position="236"/>
    </location>
</feature>